<evidence type="ECO:0000313" key="2">
    <source>
        <dbReference type="EMBL" id="KAJ8985381.1"/>
    </source>
</evidence>
<proteinExistence type="predicted"/>
<feature type="compositionally biased region" description="Low complexity" evidence="1">
    <location>
        <begin position="62"/>
        <end position="79"/>
    </location>
</feature>
<organism evidence="2 3">
    <name type="scientific">Molorchus minor</name>
    <dbReference type="NCBI Taxonomy" id="1323400"/>
    <lineage>
        <taxon>Eukaryota</taxon>
        <taxon>Metazoa</taxon>
        <taxon>Ecdysozoa</taxon>
        <taxon>Arthropoda</taxon>
        <taxon>Hexapoda</taxon>
        <taxon>Insecta</taxon>
        <taxon>Pterygota</taxon>
        <taxon>Neoptera</taxon>
        <taxon>Endopterygota</taxon>
        <taxon>Coleoptera</taxon>
        <taxon>Polyphaga</taxon>
        <taxon>Cucujiformia</taxon>
        <taxon>Chrysomeloidea</taxon>
        <taxon>Cerambycidae</taxon>
        <taxon>Lamiinae</taxon>
        <taxon>Monochamini</taxon>
        <taxon>Molorchus</taxon>
    </lineage>
</organism>
<feature type="compositionally biased region" description="Basic residues" evidence="1">
    <location>
        <begin position="248"/>
        <end position="259"/>
    </location>
</feature>
<name>A0ABQ9K481_9CUCU</name>
<dbReference type="InterPro" id="IPR039142">
    <property type="entry name" value="NRF1/Ewg"/>
</dbReference>
<evidence type="ECO:0000256" key="1">
    <source>
        <dbReference type="SAM" id="MobiDB-lite"/>
    </source>
</evidence>
<accession>A0ABQ9K481</accession>
<dbReference type="PANTHER" id="PTHR20338">
    <property type="entry name" value="NUCLEAR RESPIRATORY FACTOR 1"/>
    <property type="match status" value="1"/>
</dbReference>
<dbReference type="Proteomes" id="UP001162164">
    <property type="component" value="Unassembled WGS sequence"/>
</dbReference>
<feature type="region of interest" description="Disordered" evidence="1">
    <location>
        <begin position="59"/>
        <end position="108"/>
    </location>
</feature>
<sequence>MQTDYSIYNSTASIPIDKRISTLSLSSKQHDNAEYAINRFSQKYDSYQDFLYRNNQQRRRLSSTGDGSGDSSTTASGSSYGEREDGSEGRAESDETDREERKPLEGQITDLERQQVETFFKGLKTQIYVSGSLANLYTRTPVDVDWQLKYTGIPVVILDVGESRARDKRRIQIALAERGTCFMLWSDTIDNLSSYKVDGPAFHTMCYSSDHTMQVGFSFDTTQHAHEMWTHIERLVSCPENISLSTPGKKKKKKEKKQPKPAPLPPKSHISQPCCFQHITSVDREDTTRFYSLKELLPRTMVNPRIHQLHEV</sequence>
<comment type="caution">
    <text evidence="2">The sequence shown here is derived from an EMBL/GenBank/DDBJ whole genome shotgun (WGS) entry which is preliminary data.</text>
</comment>
<keyword evidence="3" id="KW-1185">Reference proteome</keyword>
<gene>
    <name evidence="2" type="ORF">NQ317_007537</name>
</gene>
<protein>
    <submittedName>
        <fullName evidence="2">Uncharacterized protein</fullName>
    </submittedName>
</protein>
<feature type="compositionally biased region" description="Basic and acidic residues" evidence="1">
    <location>
        <begin position="81"/>
        <end position="108"/>
    </location>
</feature>
<feature type="region of interest" description="Disordered" evidence="1">
    <location>
        <begin position="241"/>
        <end position="271"/>
    </location>
</feature>
<dbReference type="Gene3D" id="2.30.29.30">
    <property type="entry name" value="Pleckstrin-homology domain (PH domain)/Phosphotyrosine-binding domain (PTB)"/>
    <property type="match status" value="1"/>
</dbReference>
<dbReference type="EMBL" id="JAPWTJ010000015">
    <property type="protein sequence ID" value="KAJ8985381.1"/>
    <property type="molecule type" value="Genomic_DNA"/>
</dbReference>
<reference evidence="2" key="1">
    <citation type="journal article" date="2023" name="Insect Mol. Biol.">
        <title>Genome sequencing provides insights into the evolution of gene families encoding plant cell wall-degrading enzymes in longhorned beetles.</title>
        <authorList>
            <person name="Shin N.R."/>
            <person name="Okamura Y."/>
            <person name="Kirsch R."/>
            <person name="Pauchet Y."/>
        </authorList>
    </citation>
    <scope>NUCLEOTIDE SEQUENCE</scope>
    <source>
        <strain evidence="2">MMC_N1</strain>
    </source>
</reference>
<dbReference type="InterPro" id="IPR011993">
    <property type="entry name" value="PH-like_dom_sf"/>
</dbReference>
<evidence type="ECO:0000313" key="3">
    <source>
        <dbReference type="Proteomes" id="UP001162164"/>
    </source>
</evidence>